<keyword evidence="4" id="KW-0804">Transcription</keyword>
<sequence length="237" mass="26484">MGSEITAGMVGEANVTVETVKRCDDKNKVKVPKRKKKADREKLKREQLNELFVELANVLELAQSNSGKAFILNEATRILKDLVGQIDCLKKENMSLLSESNYVTIEKNELKDENSALESQVGELQCELEARLAQPKHDFNEPPEFQQPEFTPHLPVEPLRSPAADAIMQQAPAVFVVPFRPDIQQGYPVSSSHVSKPHARYPTAADSWPSQLLGEQFTNSKAVQFSGHNDSICNTRE</sequence>
<dbReference type="SUPFAM" id="SSF47459">
    <property type="entry name" value="HLH, helix-loop-helix DNA-binding domain"/>
    <property type="match status" value="1"/>
</dbReference>
<dbReference type="Proteomes" id="UP001159364">
    <property type="component" value="Linkage Group LG10"/>
</dbReference>
<name>A0AAV8SN25_9ROSI</name>
<gene>
    <name evidence="8" type="ORF">K2173_019732</name>
</gene>
<dbReference type="InterPro" id="IPR011598">
    <property type="entry name" value="bHLH_dom"/>
</dbReference>
<reference evidence="8 9" key="1">
    <citation type="submission" date="2021-09" db="EMBL/GenBank/DDBJ databases">
        <title>Genomic insights and catalytic innovation underlie evolution of tropane alkaloids biosynthesis.</title>
        <authorList>
            <person name="Wang Y.-J."/>
            <person name="Tian T."/>
            <person name="Huang J.-P."/>
            <person name="Huang S.-X."/>
        </authorList>
    </citation>
    <scope>NUCLEOTIDE SEQUENCE [LARGE SCALE GENOMIC DNA]</scope>
    <source>
        <strain evidence="8">KIB-2018</strain>
        <tissue evidence="8">Leaf</tissue>
    </source>
</reference>
<dbReference type="GO" id="GO:0046983">
    <property type="term" value="F:protein dimerization activity"/>
    <property type="evidence" value="ECO:0007669"/>
    <property type="project" value="InterPro"/>
</dbReference>
<comment type="caution">
    <text evidence="8">The sequence shown here is derived from an EMBL/GenBank/DDBJ whole genome shotgun (WGS) entry which is preliminary data.</text>
</comment>
<dbReference type="EMBL" id="JAIWQS010000010">
    <property type="protein sequence ID" value="KAJ8753333.1"/>
    <property type="molecule type" value="Genomic_DNA"/>
</dbReference>
<evidence type="ECO:0000313" key="8">
    <source>
        <dbReference type="EMBL" id="KAJ8753333.1"/>
    </source>
</evidence>
<keyword evidence="2" id="KW-0805">Transcription regulation</keyword>
<keyword evidence="9" id="KW-1185">Reference proteome</keyword>
<dbReference type="InterPro" id="IPR036638">
    <property type="entry name" value="HLH_DNA-bd_sf"/>
</dbReference>
<evidence type="ECO:0000313" key="9">
    <source>
        <dbReference type="Proteomes" id="UP001159364"/>
    </source>
</evidence>
<keyword evidence="3" id="KW-0238">DNA-binding</keyword>
<evidence type="ECO:0000256" key="2">
    <source>
        <dbReference type="ARBA" id="ARBA00023015"/>
    </source>
</evidence>
<dbReference type="Gene3D" id="4.10.280.10">
    <property type="entry name" value="Helix-loop-helix DNA-binding domain"/>
    <property type="match status" value="1"/>
</dbReference>
<dbReference type="Pfam" id="PF23177">
    <property type="entry name" value="bHLH_IRO3"/>
    <property type="match status" value="1"/>
</dbReference>
<dbReference type="GO" id="GO:0003677">
    <property type="term" value="F:DNA binding"/>
    <property type="evidence" value="ECO:0007669"/>
    <property type="project" value="UniProtKB-KW"/>
</dbReference>
<comment type="subcellular location">
    <subcellularLocation>
        <location evidence="1">Nucleus</location>
    </subcellularLocation>
</comment>
<dbReference type="PANTHER" id="PTHR47075:SF9">
    <property type="entry name" value="TRANSCRIPTION FACTOR BHLH47"/>
    <property type="match status" value="1"/>
</dbReference>
<dbReference type="AlphaFoldDB" id="A0AAV8SN25"/>
<dbReference type="PANTHER" id="PTHR47075">
    <property type="entry name" value="TRANSCRIPTION FACTOR BHLH47"/>
    <property type="match status" value="1"/>
</dbReference>
<protein>
    <recommendedName>
        <fullName evidence="7">BHLH domain-containing protein</fullName>
    </recommendedName>
</protein>
<evidence type="ECO:0000256" key="3">
    <source>
        <dbReference type="ARBA" id="ARBA00023125"/>
    </source>
</evidence>
<dbReference type="PROSITE" id="PS50888">
    <property type="entry name" value="BHLH"/>
    <property type="match status" value="1"/>
</dbReference>
<organism evidence="8 9">
    <name type="scientific">Erythroxylum novogranatense</name>
    <dbReference type="NCBI Taxonomy" id="1862640"/>
    <lineage>
        <taxon>Eukaryota</taxon>
        <taxon>Viridiplantae</taxon>
        <taxon>Streptophyta</taxon>
        <taxon>Embryophyta</taxon>
        <taxon>Tracheophyta</taxon>
        <taxon>Spermatophyta</taxon>
        <taxon>Magnoliopsida</taxon>
        <taxon>eudicotyledons</taxon>
        <taxon>Gunneridae</taxon>
        <taxon>Pentapetalae</taxon>
        <taxon>rosids</taxon>
        <taxon>fabids</taxon>
        <taxon>Malpighiales</taxon>
        <taxon>Erythroxylaceae</taxon>
        <taxon>Erythroxylum</taxon>
    </lineage>
</organism>
<evidence type="ECO:0000259" key="7">
    <source>
        <dbReference type="PROSITE" id="PS50888"/>
    </source>
</evidence>
<keyword evidence="6" id="KW-0175">Coiled coil</keyword>
<keyword evidence="5" id="KW-0539">Nucleus</keyword>
<evidence type="ECO:0000256" key="6">
    <source>
        <dbReference type="SAM" id="Coils"/>
    </source>
</evidence>
<dbReference type="GO" id="GO:0005634">
    <property type="term" value="C:nucleus"/>
    <property type="evidence" value="ECO:0007669"/>
    <property type="project" value="UniProtKB-SubCell"/>
</dbReference>
<feature type="domain" description="BHLH" evidence="7">
    <location>
        <begin position="32"/>
        <end position="82"/>
    </location>
</feature>
<accession>A0AAV8SN25</accession>
<evidence type="ECO:0000256" key="1">
    <source>
        <dbReference type="ARBA" id="ARBA00004123"/>
    </source>
</evidence>
<evidence type="ECO:0000256" key="4">
    <source>
        <dbReference type="ARBA" id="ARBA00023163"/>
    </source>
</evidence>
<evidence type="ECO:0000256" key="5">
    <source>
        <dbReference type="ARBA" id="ARBA00023242"/>
    </source>
</evidence>
<proteinExistence type="predicted"/>
<feature type="coiled-coil region" evidence="6">
    <location>
        <begin position="45"/>
        <end position="127"/>
    </location>
</feature>
<dbReference type="InterPro" id="IPR057075">
    <property type="entry name" value="bHLH_IRO3"/>
</dbReference>